<proteinExistence type="inferred from homology"/>
<evidence type="ECO:0008006" key="8">
    <source>
        <dbReference type="Google" id="ProtNLM"/>
    </source>
</evidence>
<dbReference type="PANTHER" id="PTHR43963">
    <property type="entry name" value="CARBONYL REDUCTASE 1-RELATED"/>
    <property type="match status" value="1"/>
</dbReference>
<keyword evidence="2" id="KW-0521">NADP</keyword>
<dbReference type="InterPro" id="IPR002347">
    <property type="entry name" value="SDR_fam"/>
</dbReference>
<dbReference type="RefSeq" id="XP_007691235.1">
    <property type="nucleotide sequence ID" value="XM_007693045.1"/>
</dbReference>
<name>W6Z3Q9_COCMI</name>
<dbReference type="HOGENOM" id="CLU_010194_9_0_1"/>
<dbReference type="InterPro" id="IPR036291">
    <property type="entry name" value="NAD(P)-bd_dom_sf"/>
</dbReference>
<dbReference type="STRING" id="930090.W6Z3Q9"/>
<accession>W6Z3Q9</accession>
<evidence type="ECO:0000256" key="2">
    <source>
        <dbReference type="ARBA" id="ARBA00022857"/>
    </source>
</evidence>
<gene>
    <name evidence="6" type="ORF">COCMIDRAFT_39676</name>
</gene>
<evidence type="ECO:0000256" key="3">
    <source>
        <dbReference type="ARBA" id="ARBA00023002"/>
    </source>
</evidence>
<reference evidence="6 7" key="1">
    <citation type="journal article" date="2013" name="PLoS Genet.">
        <title>Comparative genome structure, secondary metabolite, and effector coding capacity across Cochliobolus pathogens.</title>
        <authorList>
            <person name="Condon B.J."/>
            <person name="Leng Y."/>
            <person name="Wu D."/>
            <person name="Bushley K.E."/>
            <person name="Ohm R.A."/>
            <person name="Otillar R."/>
            <person name="Martin J."/>
            <person name="Schackwitz W."/>
            <person name="Grimwood J."/>
            <person name="MohdZainudin N."/>
            <person name="Xue C."/>
            <person name="Wang R."/>
            <person name="Manning V.A."/>
            <person name="Dhillon B."/>
            <person name="Tu Z.J."/>
            <person name="Steffenson B.J."/>
            <person name="Salamov A."/>
            <person name="Sun H."/>
            <person name="Lowry S."/>
            <person name="LaButti K."/>
            <person name="Han J."/>
            <person name="Copeland A."/>
            <person name="Lindquist E."/>
            <person name="Barry K."/>
            <person name="Schmutz J."/>
            <person name="Baker S.E."/>
            <person name="Ciuffetti L.M."/>
            <person name="Grigoriev I.V."/>
            <person name="Zhong S."/>
            <person name="Turgeon B.G."/>
        </authorList>
    </citation>
    <scope>NUCLEOTIDE SEQUENCE [LARGE SCALE GENOMIC DNA]</scope>
    <source>
        <strain evidence="6 7">ATCC 44560</strain>
    </source>
</reference>
<keyword evidence="3" id="KW-0560">Oxidoreductase</keyword>
<dbReference type="PANTHER" id="PTHR43963:SF6">
    <property type="entry name" value="CHAIN DEHYDROGENASE FAMILY PROTEIN, PUTATIVE (AFU_ORTHOLOGUE AFUA_3G15350)-RELATED"/>
    <property type="match status" value="1"/>
</dbReference>
<feature type="region of interest" description="Disordered" evidence="5">
    <location>
        <begin position="1"/>
        <end position="24"/>
    </location>
</feature>
<dbReference type="GeneID" id="19123732"/>
<evidence type="ECO:0000313" key="6">
    <source>
        <dbReference type="EMBL" id="EUC42239.1"/>
    </source>
</evidence>
<dbReference type="PRINTS" id="PR00080">
    <property type="entry name" value="SDRFAMILY"/>
</dbReference>
<comment type="similarity">
    <text evidence="1 4">Belongs to the short-chain dehydrogenases/reductases (SDR) family.</text>
</comment>
<dbReference type="GO" id="GO:0016491">
    <property type="term" value="F:oxidoreductase activity"/>
    <property type="evidence" value="ECO:0007669"/>
    <property type="project" value="UniProtKB-KW"/>
</dbReference>
<keyword evidence="7" id="KW-1185">Reference proteome</keyword>
<dbReference type="OrthoDB" id="191139at2759"/>
<dbReference type="SUPFAM" id="SSF51735">
    <property type="entry name" value="NAD(P)-binding Rossmann-fold domains"/>
    <property type="match status" value="1"/>
</dbReference>
<organism evidence="6 7">
    <name type="scientific">Bipolaris oryzae ATCC 44560</name>
    <dbReference type="NCBI Taxonomy" id="930090"/>
    <lineage>
        <taxon>Eukaryota</taxon>
        <taxon>Fungi</taxon>
        <taxon>Dikarya</taxon>
        <taxon>Ascomycota</taxon>
        <taxon>Pezizomycotina</taxon>
        <taxon>Dothideomycetes</taxon>
        <taxon>Pleosporomycetidae</taxon>
        <taxon>Pleosporales</taxon>
        <taxon>Pleosporineae</taxon>
        <taxon>Pleosporaceae</taxon>
        <taxon>Bipolaris</taxon>
    </lineage>
</organism>
<dbReference type="PRINTS" id="PR00081">
    <property type="entry name" value="GDHRDH"/>
</dbReference>
<evidence type="ECO:0000256" key="1">
    <source>
        <dbReference type="ARBA" id="ARBA00006484"/>
    </source>
</evidence>
<protein>
    <recommendedName>
        <fullName evidence="8">NAD(P)-binding protein</fullName>
    </recommendedName>
</protein>
<dbReference type="KEGG" id="bor:COCMIDRAFT_39676"/>
<dbReference type="Gene3D" id="3.40.50.720">
    <property type="entry name" value="NAD(P)-binding Rossmann-like Domain"/>
    <property type="match status" value="1"/>
</dbReference>
<dbReference type="Pfam" id="PF00106">
    <property type="entry name" value="adh_short"/>
    <property type="match status" value="1"/>
</dbReference>
<evidence type="ECO:0000256" key="4">
    <source>
        <dbReference type="RuleBase" id="RU000363"/>
    </source>
</evidence>
<evidence type="ECO:0000256" key="5">
    <source>
        <dbReference type="SAM" id="MobiDB-lite"/>
    </source>
</evidence>
<dbReference type="AlphaFoldDB" id="W6Z3Q9"/>
<dbReference type="eggNOG" id="KOG1208">
    <property type="taxonomic scope" value="Eukaryota"/>
</dbReference>
<dbReference type="EMBL" id="KI964068">
    <property type="protein sequence ID" value="EUC42239.1"/>
    <property type="molecule type" value="Genomic_DNA"/>
</dbReference>
<evidence type="ECO:0000313" key="7">
    <source>
        <dbReference type="Proteomes" id="UP000054032"/>
    </source>
</evidence>
<dbReference type="Proteomes" id="UP000054032">
    <property type="component" value="Unassembled WGS sequence"/>
</dbReference>
<sequence>MLGNADSRSGVDKRPRLGNSKDPSRSYITVLTSRLQYLDGIDPQIQPLSPNEIRYAKLDISDTSSITTFISNTLEKDGKIDVLINNAGIHNNNYETTELAEQTLNVNYYGTKDMCQLFLTKGKMNTTPNSRIVNVSSTVSSLSYYTSTIQSRFRSANSVLYIDALAQEYIDAVKSQKHEEAGFGAPPKSYEVSKALMNALTLVLARENEGVAINCCCPGWVDSDMGNHIGKPPKTLEEGARIPVRLAIGDLGEGGNEDGGLNSDSKTRVSGRFFENDGITDRGWGRVKQW</sequence>